<dbReference type="AlphaFoldDB" id="A0A2H1WUK1"/>
<evidence type="ECO:0000313" key="1">
    <source>
        <dbReference type="EMBL" id="SOQ56749.1"/>
    </source>
</evidence>
<accession>A0A2H1WUK1</accession>
<organism evidence="1">
    <name type="scientific">Spodoptera frugiperda</name>
    <name type="common">Fall armyworm</name>
    <dbReference type="NCBI Taxonomy" id="7108"/>
    <lineage>
        <taxon>Eukaryota</taxon>
        <taxon>Metazoa</taxon>
        <taxon>Ecdysozoa</taxon>
        <taxon>Arthropoda</taxon>
        <taxon>Hexapoda</taxon>
        <taxon>Insecta</taxon>
        <taxon>Pterygota</taxon>
        <taxon>Neoptera</taxon>
        <taxon>Endopterygota</taxon>
        <taxon>Lepidoptera</taxon>
        <taxon>Glossata</taxon>
        <taxon>Ditrysia</taxon>
        <taxon>Noctuoidea</taxon>
        <taxon>Noctuidae</taxon>
        <taxon>Amphipyrinae</taxon>
        <taxon>Spodoptera</taxon>
    </lineage>
</organism>
<name>A0A2H1WUK1_SPOFR</name>
<protein>
    <submittedName>
        <fullName evidence="1">SFRICE_018524</fullName>
    </submittedName>
</protein>
<proteinExistence type="predicted"/>
<reference evidence="1" key="1">
    <citation type="submission" date="2016-07" db="EMBL/GenBank/DDBJ databases">
        <authorList>
            <person name="Bretaudeau A."/>
        </authorList>
    </citation>
    <scope>NUCLEOTIDE SEQUENCE</scope>
    <source>
        <strain evidence="1">Rice</strain>
        <tissue evidence="1">Whole body</tissue>
    </source>
</reference>
<dbReference type="EMBL" id="ODYU01011171">
    <property type="protein sequence ID" value="SOQ56749.1"/>
    <property type="molecule type" value="Genomic_DNA"/>
</dbReference>
<gene>
    <name evidence="1" type="ORF">SFRICE_018524</name>
</gene>
<sequence>MVNILSQVLITRLVISNFITSKSPTRMEHGAGLSVSTISKRCVPMNMISGSQTYPQQRSIANLWWKTGKRADGSPDGTQSASPMVTRSTRGVTCALPAFWVDNNLLDRSSISVRPYHDHIRHKISNRVND</sequence>